<comment type="caution">
    <text evidence="2">The sequence shown here is derived from an EMBL/GenBank/DDBJ whole genome shotgun (WGS) entry which is preliminary data.</text>
</comment>
<dbReference type="PANTHER" id="PTHR44051">
    <property type="entry name" value="GLUTATHIONE S-TRANSFERASE-RELATED"/>
    <property type="match status" value="1"/>
</dbReference>
<protein>
    <submittedName>
        <fullName evidence="2">Glutathione S-transferase</fullName>
    </submittedName>
</protein>
<evidence type="ECO:0000313" key="2">
    <source>
        <dbReference type="EMBL" id="KYF55293.1"/>
    </source>
</evidence>
<keyword evidence="2" id="KW-0808">Transferase</keyword>
<accession>A0A150PHX3</accession>
<dbReference type="GO" id="GO:0016740">
    <property type="term" value="F:transferase activity"/>
    <property type="evidence" value="ECO:0007669"/>
    <property type="project" value="UniProtKB-KW"/>
</dbReference>
<feature type="domain" description="GST N-terminal" evidence="1">
    <location>
        <begin position="1"/>
        <end position="81"/>
    </location>
</feature>
<evidence type="ECO:0000313" key="3">
    <source>
        <dbReference type="Proteomes" id="UP000075420"/>
    </source>
</evidence>
<dbReference type="Gene3D" id="3.40.30.10">
    <property type="entry name" value="Glutaredoxin"/>
    <property type="match status" value="1"/>
</dbReference>
<dbReference type="SUPFAM" id="SSF47616">
    <property type="entry name" value="GST C-terminal domain-like"/>
    <property type="match status" value="1"/>
</dbReference>
<dbReference type="SUPFAM" id="SSF52833">
    <property type="entry name" value="Thioredoxin-like"/>
    <property type="match status" value="1"/>
</dbReference>
<dbReference type="InterPro" id="IPR036282">
    <property type="entry name" value="Glutathione-S-Trfase_C_sf"/>
</dbReference>
<dbReference type="PANTHER" id="PTHR44051:SF21">
    <property type="entry name" value="GLUTATHIONE S-TRANSFERASE FAMILY PROTEIN"/>
    <property type="match status" value="1"/>
</dbReference>
<dbReference type="EMBL" id="JELY01001578">
    <property type="protein sequence ID" value="KYF55293.1"/>
    <property type="molecule type" value="Genomic_DNA"/>
</dbReference>
<reference evidence="2 3" key="1">
    <citation type="submission" date="2014-02" db="EMBL/GenBank/DDBJ databases">
        <title>The small core and large imbalanced accessory genome model reveals a collaborative survival strategy of Sorangium cellulosum strains in nature.</title>
        <authorList>
            <person name="Han K."/>
            <person name="Peng R."/>
            <person name="Blom J."/>
            <person name="Li Y.-Z."/>
        </authorList>
    </citation>
    <scope>NUCLEOTIDE SEQUENCE [LARGE SCALE GENOMIC DNA]</scope>
    <source>
        <strain evidence="2 3">So0157-25</strain>
    </source>
</reference>
<dbReference type="Gene3D" id="1.20.1050.10">
    <property type="match status" value="1"/>
</dbReference>
<name>A0A150PHX3_SORCE</name>
<dbReference type="SFLD" id="SFLDG00358">
    <property type="entry name" value="Main_(cytGST)"/>
    <property type="match status" value="1"/>
</dbReference>
<dbReference type="InterPro" id="IPR004045">
    <property type="entry name" value="Glutathione_S-Trfase_N"/>
</dbReference>
<dbReference type="PROSITE" id="PS50404">
    <property type="entry name" value="GST_NTER"/>
    <property type="match status" value="1"/>
</dbReference>
<dbReference type="CDD" id="cd03207">
    <property type="entry name" value="GST_C_8"/>
    <property type="match status" value="1"/>
</dbReference>
<dbReference type="Pfam" id="PF02798">
    <property type="entry name" value="GST_N"/>
    <property type="match status" value="1"/>
</dbReference>
<dbReference type="CDD" id="cd03046">
    <property type="entry name" value="GST_N_GTT1_like"/>
    <property type="match status" value="1"/>
</dbReference>
<evidence type="ECO:0000259" key="1">
    <source>
        <dbReference type="PROSITE" id="PS50404"/>
    </source>
</evidence>
<organism evidence="2 3">
    <name type="scientific">Sorangium cellulosum</name>
    <name type="common">Polyangium cellulosum</name>
    <dbReference type="NCBI Taxonomy" id="56"/>
    <lineage>
        <taxon>Bacteria</taxon>
        <taxon>Pseudomonadati</taxon>
        <taxon>Myxococcota</taxon>
        <taxon>Polyangia</taxon>
        <taxon>Polyangiales</taxon>
        <taxon>Polyangiaceae</taxon>
        <taxon>Sorangium</taxon>
    </lineage>
</organism>
<dbReference type="InterPro" id="IPR036249">
    <property type="entry name" value="Thioredoxin-like_sf"/>
</dbReference>
<gene>
    <name evidence="2" type="ORF">BE08_33675</name>
</gene>
<dbReference type="SFLD" id="SFLDS00019">
    <property type="entry name" value="Glutathione_Transferase_(cytos"/>
    <property type="match status" value="1"/>
</dbReference>
<dbReference type="Proteomes" id="UP000075420">
    <property type="component" value="Unassembled WGS sequence"/>
</dbReference>
<dbReference type="SFLD" id="SFLDG01150">
    <property type="entry name" value="Main.1:_Beta-like"/>
    <property type="match status" value="1"/>
</dbReference>
<proteinExistence type="predicted"/>
<dbReference type="AlphaFoldDB" id="A0A150PHX3"/>
<dbReference type="InterPro" id="IPR040079">
    <property type="entry name" value="Glutathione_S-Trfase"/>
</dbReference>
<sequence>MAIVLYHHPFSRAANTVWMLEEVGVEYELKFVDIMAGDQKKEAVTRLNPMGKLPLLVDGDTVVTESAAIGLYLADRYAPGRLAPKLDDAARGTYFRWSLFAPSVIEPGSMAKASNWEFRAGSAGWGNYDDMIATMESAIAGRDFVLGKEFSMADVIFGGTIAFMLDFKMLEPRPSFTGYAERVKARPAYAKSEARNKAVMDERGIKMPGA</sequence>